<evidence type="ECO:0000313" key="6">
    <source>
        <dbReference type="Proteomes" id="UP000886860"/>
    </source>
</evidence>
<dbReference type="InterPro" id="IPR010905">
    <property type="entry name" value="Glyco_hydro_88"/>
</dbReference>
<reference evidence="5" key="2">
    <citation type="journal article" date="2021" name="PeerJ">
        <title>Extensive microbial diversity within the chicken gut microbiome revealed by metagenomics and culture.</title>
        <authorList>
            <person name="Gilroy R."/>
            <person name="Ravi A."/>
            <person name="Getino M."/>
            <person name="Pursley I."/>
            <person name="Horton D.L."/>
            <person name="Alikhan N.F."/>
            <person name="Baker D."/>
            <person name="Gharbi K."/>
            <person name="Hall N."/>
            <person name="Watson M."/>
            <person name="Adriaenssens E.M."/>
            <person name="Foster-Nyarko E."/>
            <person name="Jarju S."/>
            <person name="Secka A."/>
            <person name="Antonio M."/>
            <person name="Oren A."/>
            <person name="Chaudhuri R.R."/>
            <person name="La Ragione R."/>
            <person name="Hildebrand F."/>
            <person name="Pallen M.J."/>
        </authorList>
    </citation>
    <scope>NUCLEOTIDE SEQUENCE</scope>
    <source>
        <strain evidence="5">CHK123-3438</strain>
    </source>
</reference>
<keyword evidence="1 5" id="KW-0378">Hydrolase</keyword>
<accession>A0A9D1KFW1</accession>
<evidence type="ECO:0000256" key="3">
    <source>
        <dbReference type="PIRSR" id="PIRSR610905-1"/>
    </source>
</evidence>
<dbReference type="GO" id="GO:0052757">
    <property type="term" value="F:chondroitin hydrolase activity"/>
    <property type="evidence" value="ECO:0007669"/>
    <property type="project" value="TreeGrafter"/>
</dbReference>
<dbReference type="InterPro" id="IPR012341">
    <property type="entry name" value="6hp_glycosidase-like_sf"/>
</dbReference>
<evidence type="ECO:0000256" key="2">
    <source>
        <dbReference type="ARBA" id="ARBA00038358"/>
    </source>
</evidence>
<evidence type="ECO:0000313" key="5">
    <source>
        <dbReference type="EMBL" id="HIT42309.1"/>
    </source>
</evidence>
<proteinExistence type="inferred from homology"/>
<dbReference type="Gene3D" id="1.50.10.10">
    <property type="match status" value="1"/>
</dbReference>
<feature type="active site" description="Nucleophile" evidence="3">
    <location>
        <position position="71"/>
    </location>
</feature>
<comment type="similarity">
    <text evidence="2">Belongs to the glycosyl hydrolase 88 family.</text>
</comment>
<evidence type="ECO:0000256" key="4">
    <source>
        <dbReference type="PIRSR" id="PIRSR610905-2"/>
    </source>
</evidence>
<reference evidence="5" key="1">
    <citation type="submission" date="2020-10" db="EMBL/GenBank/DDBJ databases">
        <authorList>
            <person name="Gilroy R."/>
        </authorList>
    </citation>
    <scope>NUCLEOTIDE SEQUENCE</scope>
    <source>
        <strain evidence="5">CHK123-3438</strain>
    </source>
</reference>
<dbReference type="Pfam" id="PF07470">
    <property type="entry name" value="Glyco_hydro_88"/>
    <property type="match status" value="1"/>
</dbReference>
<feature type="binding site" evidence="4">
    <location>
        <position position="135"/>
    </location>
    <ligand>
        <name>substrate</name>
    </ligand>
</feature>
<dbReference type="SUPFAM" id="SSF48208">
    <property type="entry name" value="Six-hairpin glycosidases"/>
    <property type="match status" value="1"/>
</dbReference>
<organism evidence="5 6">
    <name type="scientific">Candidatus Caccovicinus merdipullorum</name>
    <dbReference type="NCBI Taxonomy" id="2840724"/>
    <lineage>
        <taxon>Bacteria</taxon>
        <taxon>Bacillati</taxon>
        <taxon>Bacillota</taxon>
        <taxon>Clostridia</taxon>
        <taxon>Eubacteriales</taxon>
        <taxon>Candidatus Caccovicinus</taxon>
    </lineage>
</organism>
<comment type="caution">
    <text evidence="5">The sequence shown here is derived from an EMBL/GenBank/DDBJ whole genome shotgun (WGS) entry which is preliminary data.</text>
</comment>
<dbReference type="PANTHER" id="PTHR36845:SF1">
    <property type="entry name" value="HYDROLASE, PUTATIVE (AFU_ORTHOLOGUE AFUA_7G05090)-RELATED"/>
    <property type="match status" value="1"/>
</dbReference>
<feature type="binding site" evidence="4">
    <location>
        <position position="207"/>
    </location>
    <ligand>
        <name>substrate</name>
    </ligand>
</feature>
<feature type="binding site" evidence="4">
    <location>
        <position position="71"/>
    </location>
    <ligand>
        <name>substrate</name>
    </ligand>
</feature>
<feature type="binding site" evidence="4">
    <location>
        <position position="211"/>
    </location>
    <ligand>
        <name>substrate</name>
    </ligand>
</feature>
<dbReference type="InterPro" id="IPR008928">
    <property type="entry name" value="6-hairpin_glycosidase_sf"/>
</dbReference>
<feature type="active site" description="Proton donor" evidence="3">
    <location>
        <position position="135"/>
    </location>
</feature>
<dbReference type="GO" id="GO:0000272">
    <property type="term" value="P:polysaccharide catabolic process"/>
    <property type="evidence" value="ECO:0007669"/>
    <property type="project" value="TreeGrafter"/>
</dbReference>
<dbReference type="AlphaFoldDB" id="A0A9D1KFW1"/>
<gene>
    <name evidence="5" type="ORF">IAB60_09510</name>
</gene>
<evidence type="ECO:0000256" key="1">
    <source>
        <dbReference type="ARBA" id="ARBA00022801"/>
    </source>
</evidence>
<name>A0A9D1KFW1_9FIRM</name>
<dbReference type="InterPro" id="IPR052369">
    <property type="entry name" value="UG_Glycosaminoglycan_Hydrolase"/>
</dbReference>
<dbReference type="PANTHER" id="PTHR36845">
    <property type="entry name" value="HYDROLASE, PUTATIVE (AFU_ORTHOLOGUE AFUA_7G05090)-RELATED"/>
    <property type="match status" value="1"/>
</dbReference>
<dbReference type="Proteomes" id="UP000886860">
    <property type="component" value="Unassembled WGS sequence"/>
</dbReference>
<sequence>MGEKIPYITEGGRYQTDYGEKDIYWWTNGFWCGILWKMYHATGEEKYRKRAEAVERRLDKALYGFTGLHHDTGFMWLHSAVANYRLTGNQEARAKGLLAASILAGRYNPAGKFIRAWNPECVEEGEDCTGWIIVDSMMNIPLLYWASSELNDPRFYYIAKFHADTVMKTLVRPDGSSGHIACLDPDTGELLEIRGGQGYGADSCWSRGLSWILYGFALSYRYTKDQAYLDTAKRAAHYFISQCAVTGYVPPCDFRQPENPPYTDASAGLCAACGLLELSGHVKGREGEIFREQAGLLVRSIAGHCGCWDLDKDSIIQGCKVDYHGGDKQTDLIYADYFLLEAQMRMMGNDFLIW</sequence>
<dbReference type="EMBL" id="DVKS01000164">
    <property type="protein sequence ID" value="HIT42309.1"/>
    <property type="molecule type" value="Genomic_DNA"/>
</dbReference>
<protein>
    <submittedName>
        <fullName evidence="5">Glycoside hydrolase family 88 protein</fullName>
    </submittedName>
</protein>